<keyword evidence="2" id="KW-0472">Membrane</keyword>
<dbReference type="STRING" id="1705562.AMS69_16190"/>
<reference evidence="3 5" key="1">
    <citation type="submission" date="2015-08" db="EMBL/GenBank/DDBJ databases">
        <title>Genomes of Isolates from Cabo Rojo, PR.</title>
        <authorList>
            <person name="Sanchez-Nieves R.L."/>
            <person name="Montalvo-Rodriguez R."/>
        </authorList>
    </citation>
    <scope>NUCLEOTIDE SEQUENCE [LARGE SCALE GENOMIC DNA]</scope>
    <source>
        <strain evidence="3 5">SL3</strain>
    </source>
</reference>
<sequence length="136" mass="14195">MTNTEDLPEVNGYSRVSVLVSAVVGLVVAGLALFWAQGFRLGYESLYRVNPSVEGGGIGADWVFGNTIPALDFLIALIHAADVIMGAFILVMVFIHWAAFQRLADQMRDPGEDVGEAVAADGGSPARGDGQGGDGA</sequence>
<dbReference type="Proteomes" id="UP000037729">
    <property type="component" value="Unassembled WGS sequence"/>
</dbReference>
<dbReference type="EMBL" id="LIUF01000005">
    <property type="protein sequence ID" value="KOX92082.1"/>
    <property type="molecule type" value="Genomic_DNA"/>
</dbReference>
<evidence type="ECO:0000256" key="2">
    <source>
        <dbReference type="SAM" id="Phobius"/>
    </source>
</evidence>
<keyword evidence="5" id="KW-1185">Reference proteome</keyword>
<feature type="transmembrane region" description="Helical" evidence="2">
    <location>
        <begin position="73"/>
        <end position="100"/>
    </location>
</feature>
<dbReference type="OrthoDB" id="206264at2157"/>
<keyword evidence="2" id="KW-0812">Transmembrane</keyword>
<dbReference type="PATRIC" id="fig|1705562.3.peg.4145"/>
<gene>
    <name evidence="3" type="ORF">AMS69_16190</name>
    <name evidence="4" type="ORF">GOC83_08800</name>
</gene>
<proteinExistence type="predicted"/>
<dbReference type="RefSeq" id="WP_053969098.1">
    <property type="nucleotide sequence ID" value="NZ_JAWJXX010000004.1"/>
</dbReference>
<dbReference type="AlphaFoldDB" id="A0A0M9AHF7"/>
<accession>A0A0M9AHF7</accession>
<evidence type="ECO:0000313" key="4">
    <source>
        <dbReference type="EMBL" id="NLV06224.1"/>
    </source>
</evidence>
<keyword evidence="2" id="KW-1133">Transmembrane helix</keyword>
<feature type="region of interest" description="Disordered" evidence="1">
    <location>
        <begin position="113"/>
        <end position="136"/>
    </location>
</feature>
<protein>
    <submittedName>
        <fullName evidence="3">Uncharacterized protein</fullName>
    </submittedName>
</protein>
<name>A0A0M9AHF7_9EURY</name>
<evidence type="ECO:0000256" key="1">
    <source>
        <dbReference type="SAM" id="MobiDB-lite"/>
    </source>
</evidence>
<reference evidence="4" key="2">
    <citation type="submission" date="2019-12" db="EMBL/GenBank/DDBJ databases">
        <title>The whole-genome sequencing of Haloarcula japonica strain pws8.</title>
        <authorList>
            <person name="Verma D.K."/>
            <person name="Gopal K."/>
            <person name="Prasad E.S."/>
        </authorList>
    </citation>
    <scope>NUCLEOTIDE SEQUENCE</scope>
    <source>
        <strain evidence="4">Pws8</strain>
    </source>
</reference>
<comment type="caution">
    <text evidence="3">The sequence shown here is derived from an EMBL/GenBank/DDBJ whole genome shotgun (WGS) entry which is preliminary data.</text>
</comment>
<dbReference type="Proteomes" id="UP000610611">
    <property type="component" value="Unassembled WGS sequence"/>
</dbReference>
<dbReference type="EMBL" id="WOWB01000001">
    <property type="protein sequence ID" value="NLV06224.1"/>
    <property type="molecule type" value="Genomic_DNA"/>
</dbReference>
<feature type="transmembrane region" description="Helical" evidence="2">
    <location>
        <begin position="12"/>
        <end position="36"/>
    </location>
</feature>
<evidence type="ECO:0000313" key="5">
    <source>
        <dbReference type="Proteomes" id="UP000037729"/>
    </source>
</evidence>
<organism evidence="3 5">
    <name type="scientific">Haloarcula rubripromontorii</name>
    <dbReference type="NCBI Taxonomy" id="1705562"/>
    <lineage>
        <taxon>Archaea</taxon>
        <taxon>Methanobacteriati</taxon>
        <taxon>Methanobacteriota</taxon>
        <taxon>Stenosarchaea group</taxon>
        <taxon>Halobacteria</taxon>
        <taxon>Halobacteriales</taxon>
        <taxon>Haloarculaceae</taxon>
        <taxon>Haloarcula</taxon>
    </lineage>
</organism>
<evidence type="ECO:0000313" key="3">
    <source>
        <dbReference type="EMBL" id="KOX92082.1"/>
    </source>
</evidence>